<evidence type="ECO:0000313" key="2">
    <source>
        <dbReference type="Proteomes" id="UP000799766"/>
    </source>
</evidence>
<keyword evidence="2" id="KW-1185">Reference proteome</keyword>
<organism evidence="1 2">
    <name type="scientific">Lineolata rhizophorae</name>
    <dbReference type="NCBI Taxonomy" id="578093"/>
    <lineage>
        <taxon>Eukaryota</taxon>
        <taxon>Fungi</taxon>
        <taxon>Dikarya</taxon>
        <taxon>Ascomycota</taxon>
        <taxon>Pezizomycotina</taxon>
        <taxon>Dothideomycetes</taxon>
        <taxon>Dothideomycetes incertae sedis</taxon>
        <taxon>Lineolatales</taxon>
        <taxon>Lineolataceae</taxon>
        <taxon>Lineolata</taxon>
    </lineage>
</organism>
<protein>
    <submittedName>
        <fullName evidence="1">Uncharacterized protein</fullName>
    </submittedName>
</protein>
<sequence length="116" mass="12205">MGERGILFSALDSTTPVPNGCACLRFHWSRRNSRNEFSVARCRPIRASWPSQQAKPSHPGSVHPGRRVPQLACSGALAGAIKRPGGNAGTARAGGSLLGGREGAGTREVVWCGAVW</sequence>
<proteinExistence type="predicted"/>
<name>A0A6A6PBC6_9PEZI</name>
<accession>A0A6A6PBC6</accession>
<dbReference type="AlphaFoldDB" id="A0A6A6PBC6"/>
<evidence type="ECO:0000313" key="1">
    <source>
        <dbReference type="EMBL" id="KAF2461240.1"/>
    </source>
</evidence>
<dbReference type="Proteomes" id="UP000799766">
    <property type="component" value="Unassembled WGS sequence"/>
</dbReference>
<gene>
    <name evidence="1" type="ORF">BDY21DRAFT_331511</name>
</gene>
<dbReference type="EMBL" id="MU001671">
    <property type="protein sequence ID" value="KAF2461240.1"/>
    <property type="molecule type" value="Genomic_DNA"/>
</dbReference>
<reference evidence="1" key="1">
    <citation type="journal article" date="2020" name="Stud. Mycol.">
        <title>101 Dothideomycetes genomes: a test case for predicting lifestyles and emergence of pathogens.</title>
        <authorList>
            <person name="Haridas S."/>
            <person name="Albert R."/>
            <person name="Binder M."/>
            <person name="Bloem J."/>
            <person name="Labutti K."/>
            <person name="Salamov A."/>
            <person name="Andreopoulos B."/>
            <person name="Baker S."/>
            <person name="Barry K."/>
            <person name="Bills G."/>
            <person name="Bluhm B."/>
            <person name="Cannon C."/>
            <person name="Castanera R."/>
            <person name="Culley D."/>
            <person name="Daum C."/>
            <person name="Ezra D."/>
            <person name="Gonzalez J."/>
            <person name="Henrissat B."/>
            <person name="Kuo A."/>
            <person name="Liang C."/>
            <person name="Lipzen A."/>
            <person name="Lutzoni F."/>
            <person name="Magnuson J."/>
            <person name="Mondo S."/>
            <person name="Nolan M."/>
            <person name="Ohm R."/>
            <person name="Pangilinan J."/>
            <person name="Park H.-J."/>
            <person name="Ramirez L."/>
            <person name="Alfaro M."/>
            <person name="Sun H."/>
            <person name="Tritt A."/>
            <person name="Yoshinaga Y."/>
            <person name="Zwiers L.-H."/>
            <person name="Turgeon B."/>
            <person name="Goodwin S."/>
            <person name="Spatafora J."/>
            <person name="Crous P."/>
            <person name="Grigoriev I."/>
        </authorList>
    </citation>
    <scope>NUCLEOTIDE SEQUENCE</scope>
    <source>
        <strain evidence="1">ATCC 16933</strain>
    </source>
</reference>